<organism evidence="2 3">
    <name type="scientific">Pochonia chlamydosporia 170</name>
    <dbReference type="NCBI Taxonomy" id="1380566"/>
    <lineage>
        <taxon>Eukaryota</taxon>
        <taxon>Fungi</taxon>
        <taxon>Dikarya</taxon>
        <taxon>Ascomycota</taxon>
        <taxon>Pezizomycotina</taxon>
        <taxon>Sordariomycetes</taxon>
        <taxon>Hypocreomycetidae</taxon>
        <taxon>Hypocreales</taxon>
        <taxon>Clavicipitaceae</taxon>
        <taxon>Pochonia</taxon>
    </lineage>
</organism>
<protein>
    <recommendedName>
        <fullName evidence="4">BZIP domain-containing protein</fullName>
    </recommendedName>
</protein>
<comment type="caution">
    <text evidence="2">The sequence shown here is derived from an EMBL/GenBank/DDBJ whole genome shotgun (WGS) entry which is preliminary data.</text>
</comment>
<dbReference type="OrthoDB" id="3535998at2759"/>
<feature type="compositionally biased region" description="Polar residues" evidence="1">
    <location>
        <begin position="279"/>
        <end position="293"/>
    </location>
</feature>
<evidence type="ECO:0000313" key="2">
    <source>
        <dbReference type="EMBL" id="OAQ60025.1"/>
    </source>
</evidence>
<dbReference type="PANTHER" id="PTHR37012">
    <property type="entry name" value="B-ZIP TRANSCRIPTION FACTOR (EUROFUNG)-RELATED"/>
    <property type="match status" value="1"/>
</dbReference>
<gene>
    <name evidence="2" type="ORF">VFPPC_10108</name>
</gene>
<feature type="region of interest" description="Disordered" evidence="1">
    <location>
        <begin position="252"/>
        <end position="293"/>
    </location>
</feature>
<accession>A0A179F3M9</accession>
<feature type="compositionally biased region" description="Basic and acidic residues" evidence="1">
    <location>
        <begin position="256"/>
        <end position="272"/>
    </location>
</feature>
<evidence type="ECO:0000256" key="1">
    <source>
        <dbReference type="SAM" id="MobiDB-lite"/>
    </source>
</evidence>
<feature type="compositionally biased region" description="Basic residues" evidence="1">
    <location>
        <begin position="43"/>
        <end position="62"/>
    </location>
</feature>
<evidence type="ECO:0000313" key="3">
    <source>
        <dbReference type="Proteomes" id="UP000078397"/>
    </source>
</evidence>
<dbReference type="AlphaFoldDB" id="A0A179F3M9"/>
<dbReference type="Proteomes" id="UP000078397">
    <property type="component" value="Unassembled WGS sequence"/>
</dbReference>
<reference evidence="2 3" key="1">
    <citation type="journal article" date="2016" name="PLoS Pathog.">
        <title>Biosynthesis of antibiotic leucinostatins in bio-control fungus Purpureocillium lilacinum and their inhibition on phytophthora revealed by genome mining.</title>
        <authorList>
            <person name="Wang G."/>
            <person name="Liu Z."/>
            <person name="Lin R."/>
            <person name="Li E."/>
            <person name="Mao Z."/>
            <person name="Ling J."/>
            <person name="Yang Y."/>
            <person name="Yin W.B."/>
            <person name="Xie B."/>
        </authorList>
    </citation>
    <scope>NUCLEOTIDE SEQUENCE [LARGE SCALE GENOMIC DNA]</scope>
    <source>
        <strain evidence="2">170</strain>
    </source>
</reference>
<dbReference type="RefSeq" id="XP_018137986.1">
    <property type="nucleotide sequence ID" value="XM_018288539.1"/>
</dbReference>
<feature type="region of interest" description="Disordered" evidence="1">
    <location>
        <begin position="1"/>
        <end position="62"/>
    </location>
</feature>
<feature type="compositionally biased region" description="Polar residues" evidence="1">
    <location>
        <begin position="19"/>
        <end position="39"/>
    </location>
</feature>
<dbReference type="GeneID" id="28852533"/>
<proteinExistence type="predicted"/>
<dbReference type="EMBL" id="LSBJ02000004">
    <property type="protein sequence ID" value="OAQ60025.1"/>
    <property type="molecule type" value="Genomic_DNA"/>
</dbReference>
<sequence length="293" mass="32135">MSEPPMPESTPETEAGVNSRRTSSSLIFSGNRSVSSMTVAQRERKRANDRRSQRASRARTRQHIHHLERELESLRHIGPEESGDENSAIQELVRRNQELEIELIRLRSTSASPLSTSSNFSNISSARQVHFQSPRDQVATDAPSVYIPEVMVPVDGGQGIGPTAPLPAPPLPGSFGNAPDLQSHVDNYSLPISYASVDIPRSTPNSRLNSHNNGYSHDGIGTVVQHPQYAVQTNAGPAGTIVLSHVEQQEAGALTREFEATSESREYNHEASRPPQPTCWDQWQMDGTSGETE</sequence>
<dbReference type="KEGG" id="pchm:VFPPC_10108"/>
<evidence type="ECO:0008006" key="4">
    <source>
        <dbReference type="Google" id="ProtNLM"/>
    </source>
</evidence>
<name>A0A179F3M9_METCM</name>
<keyword evidence="3" id="KW-1185">Reference proteome</keyword>
<dbReference type="PANTHER" id="PTHR37012:SF2">
    <property type="entry name" value="BZIP DOMAIN-CONTAINING PROTEIN-RELATED"/>
    <property type="match status" value="1"/>
</dbReference>